<proteinExistence type="predicted"/>
<evidence type="ECO:0000313" key="2">
    <source>
        <dbReference type="Proteomes" id="UP000271624"/>
    </source>
</evidence>
<dbReference type="RefSeq" id="WP_127080287.1">
    <property type="nucleotide sequence ID" value="NZ_RSCL01000003.1"/>
</dbReference>
<protein>
    <submittedName>
        <fullName evidence="1">Uncharacterized protein</fullName>
    </submittedName>
</protein>
<dbReference type="Proteomes" id="UP000271624">
    <property type="component" value="Unassembled WGS sequence"/>
</dbReference>
<accession>A0A3S1CQH2</accession>
<keyword evidence="2" id="KW-1185">Reference proteome</keyword>
<name>A0A3S1CQH2_9CYAN</name>
<gene>
    <name evidence="1" type="ORF">DSM106972_016590</name>
</gene>
<evidence type="ECO:0000313" key="1">
    <source>
        <dbReference type="EMBL" id="RUT08491.1"/>
    </source>
</evidence>
<dbReference type="OrthoDB" id="6196254at2"/>
<reference evidence="1" key="1">
    <citation type="submission" date="2018-12" db="EMBL/GenBank/DDBJ databases">
        <authorList>
            <person name="Will S."/>
            <person name="Neumann-Schaal M."/>
            <person name="Henke P."/>
        </authorList>
    </citation>
    <scope>NUCLEOTIDE SEQUENCE</scope>
    <source>
        <strain evidence="1">PCC 7102</strain>
    </source>
</reference>
<reference evidence="1" key="2">
    <citation type="journal article" date="2019" name="Genome Biol. Evol.">
        <title>Day and night: Metabolic profiles and evolutionary relationships of six axenic non-marine cyanobacteria.</title>
        <authorList>
            <person name="Will S.E."/>
            <person name="Henke P."/>
            <person name="Boedeker C."/>
            <person name="Huang S."/>
            <person name="Brinkmann H."/>
            <person name="Rohde M."/>
            <person name="Jarek M."/>
            <person name="Friedl T."/>
            <person name="Seufert S."/>
            <person name="Schumacher M."/>
            <person name="Overmann J."/>
            <person name="Neumann-Schaal M."/>
            <person name="Petersen J."/>
        </authorList>
    </citation>
    <scope>NUCLEOTIDE SEQUENCE [LARGE SCALE GENOMIC DNA]</scope>
    <source>
        <strain evidence="1">PCC 7102</strain>
    </source>
</reference>
<organism evidence="1 2">
    <name type="scientific">Dulcicalothrix desertica PCC 7102</name>
    <dbReference type="NCBI Taxonomy" id="232991"/>
    <lineage>
        <taxon>Bacteria</taxon>
        <taxon>Bacillati</taxon>
        <taxon>Cyanobacteriota</taxon>
        <taxon>Cyanophyceae</taxon>
        <taxon>Nostocales</taxon>
        <taxon>Calotrichaceae</taxon>
        <taxon>Dulcicalothrix</taxon>
    </lineage>
</organism>
<sequence>MTIVGTTSLAAIRSGTELVKEKIKLDTDTDIPVELKLVNDRGNHWLWKPYNIMLLEDYKNALRQVGEKLYKINYKYNILFRKRK</sequence>
<comment type="caution">
    <text evidence="1">The sequence shown here is derived from an EMBL/GenBank/DDBJ whole genome shotgun (WGS) entry which is preliminary data.</text>
</comment>
<dbReference type="AlphaFoldDB" id="A0A3S1CQH2"/>
<dbReference type="EMBL" id="RSCL01000003">
    <property type="protein sequence ID" value="RUT08491.1"/>
    <property type="molecule type" value="Genomic_DNA"/>
</dbReference>